<gene>
    <name evidence="2" type="ORF">FYJ76_03920</name>
    <name evidence="1" type="ORF">TQ39_12255</name>
</gene>
<dbReference type="GeneID" id="42857346"/>
<dbReference type="PANTHER" id="PTHR46638">
    <property type="entry name" value="CORRINOID ADENOSYLTRANSFERASE"/>
    <property type="match status" value="1"/>
</dbReference>
<protein>
    <submittedName>
        <fullName evidence="2">Cob(I)yrinic acid a,c-diamide adenosyltransferase</fullName>
    </submittedName>
</protein>
<dbReference type="Gene3D" id="3.40.50.300">
    <property type="entry name" value="P-loop containing nucleotide triphosphate hydrolases"/>
    <property type="match status" value="1"/>
</dbReference>
<dbReference type="GO" id="GO:0008817">
    <property type="term" value="F:corrinoid adenosyltransferase activity"/>
    <property type="evidence" value="ECO:0007669"/>
    <property type="project" value="InterPro"/>
</dbReference>
<keyword evidence="3" id="KW-1185">Reference proteome</keyword>
<name>A0A0D8J0T1_9FIRM</name>
<accession>A0A0D8J0T1</accession>
<dbReference type="InterPro" id="IPR003724">
    <property type="entry name" value="CblAdoTrfase_CobA"/>
</dbReference>
<dbReference type="PANTHER" id="PTHR46638:SF1">
    <property type="entry name" value="CORRINOID ADENOSYLTRANSFERASE"/>
    <property type="match status" value="1"/>
</dbReference>
<evidence type="ECO:0000313" key="3">
    <source>
        <dbReference type="Proteomes" id="UP000032483"/>
    </source>
</evidence>
<reference evidence="1" key="1">
    <citation type="submission" date="2015-02" db="EMBL/GenBank/DDBJ databases">
        <title>A novel member of the family Ruminococcaceae isolated from human feces.</title>
        <authorList>
            <person name="Shkoporov A.N."/>
            <person name="Chaplin A.V."/>
            <person name="Motuzova O.V."/>
            <person name="Kafarskaia L.I."/>
            <person name="Khokhlova E.V."/>
            <person name="Efimov B.A."/>
        </authorList>
    </citation>
    <scope>NUCLEOTIDE SEQUENCE [LARGE SCALE GENOMIC DNA]</scope>
    <source>
        <strain evidence="1">585-1</strain>
    </source>
</reference>
<reference evidence="2 4" key="2">
    <citation type="submission" date="2019-08" db="EMBL/GenBank/DDBJ databases">
        <title>In-depth cultivation of the pig gut microbiome towards novel bacterial diversity and tailored functional studies.</title>
        <authorList>
            <person name="Wylensek D."/>
            <person name="Hitch T.C.A."/>
            <person name="Clavel T."/>
        </authorList>
    </citation>
    <scope>NUCLEOTIDE SEQUENCE [LARGE SCALE GENOMIC DNA]</scope>
    <source>
        <strain evidence="2 4">WCA3-601-WT-6J</strain>
    </source>
</reference>
<dbReference type="EMBL" id="JXXK01000018">
    <property type="protein sequence ID" value="KJF39378.1"/>
    <property type="molecule type" value="Genomic_DNA"/>
</dbReference>
<dbReference type="EMBL" id="VUNJ01000003">
    <property type="protein sequence ID" value="MST91086.1"/>
    <property type="molecule type" value="Genomic_DNA"/>
</dbReference>
<dbReference type="SUPFAM" id="SSF52540">
    <property type="entry name" value="P-loop containing nucleoside triphosphate hydrolases"/>
    <property type="match status" value="1"/>
</dbReference>
<dbReference type="PATRIC" id="fig|1550024.3.peg.2793"/>
<evidence type="ECO:0000313" key="4">
    <source>
        <dbReference type="Proteomes" id="UP000431913"/>
    </source>
</evidence>
<dbReference type="Proteomes" id="UP000431913">
    <property type="component" value="Unassembled WGS sequence"/>
</dbReference>
<organism evidence="1 3">
    <name type="scientific">Ruthenibacterium lactatiformans</name>
    <dbReference type="NCBI Taxonomy" id="1550024"/>
    <lineage>
        <taxon>Bacteria</taxon>
        <taxon>Bacillati</taxon>
        <taxon>Bacillota</taxon>
        <taxon>Clostridia</taxon>
        <taxon>Eubacteriales</taxon>
        <taxon>Oscillospiraceae</taxon>
        <taxon>Ruthenibacterium</taxon>
    </lineage>
</organism>
<keyword evidence="2" id="KW-0808">Transferase</keyword>
<dbReference type="PIRSF" id="PIRSF015617">
    <property type="entry name" value="Adensltrnsf_CobA"/>
    <property type="match status" value="1"/>
</dbReference>
<comment type="caution">
    <text evidence="1">The sequence shown here is derived from an EMBL/GenBank/DDBJ whole genome shotgun (WGS) entry which is preliminary data.</text>
</comment>
<sequence>MMGMVHIYTGDGKGKTTAAVGLCTRAAGHGKKAAFYEFLKGAKTGEAKSLAALGVEFYCPVEREKFTWTMTETEKAECRARQADTLARAAAHMAEYDLVVLDEVLCAVNAGMLSLADVLRTVREKAPNTELVLTGRGAPEELIALADYVSVIEARKHPFADGARTAAREGVEY</sequence>
<evidence type="ECO:0000313" key="2">
    <source>
        <dbReference type="EMBL" id="MST91086.1"/>
    </source>
</evidence>
<dbReference type="Proteomes" id="UP000032483">
    <property type="component" value="Unassembled WGS sequence"/>
</dbReference>
<dbReference type="InterPro" id="IPR027417">
    <property type="entry name" value="P-loop_NTPase"/>
</dbReference>
<evidence type="ECO:0000313" key="1">
    <source>
        <dbReference type="EMBL" id="KJF39378.1"/>
    </source>
</evidence>
<dbReference type="AlphaFoldDB" id="A0A0D8J0T1"/>
<dbReference type="RefSeq" id="WP_069955739.1">
    <property type="nucleotide sequence ID" value="NZ_CAQJQL010000036.1"/>
</dbReference>
<proteinExistence type="predicted"/>
<dbReference type="Pfam" id="PF02572">
    <property type="entry name" value="CobA_CobO_BtuR"/>
    <property type="match status" value="1"/>
</dbReference>
<dbReference type="GO" id="GO:0005524">
    <property type="term" value="F:ATP binding"/>
    <property type="evidence" value="ECO:0007669"/>
    <property type="project" value="InterPro"/>
</dbReference>
<dbReference type="GO" id="GO:0009236">
    <property type="term" value="P:cobalamin biosynthetic process"/>
    <property type="evidence" value="ECO:0007669"/>
    <property type="project" value="InterPro"/>
</dbReference>